<gene>
    <name evidence="2" type="ORF">M378DRAFT_18512</name>
</gene>
<dbReference type="HOGENOM" id="CLU_057535_0_0_1"/>
<feature type="region of interest" description="Disordered" evidence="1">
    <location>
        <begin position="162"/>
        <end position="222"/>
    </location>
</feature>
<dbReference type="Proteomes" id="UP000054549">
    <property type="component" value="Unassembled WGS sequence"/>
</dbReference>
<evidence type="ECO:0000313" key="3">
    <source>
        <dbReference type="Proteomes" id="UP000054549"/>
    </source>
</evidence>
<dbReference type="EMBL" id="KN818621">
    <property type="protein sequence ID" value="KIL54832.1"/>
    <property type="molecule type" value="Genomic_DNA"/>
</dbReference>
<protein>
    <submittedName>
        <fullName evidence="2">Uncharacterized protein</fullName>
    </submittedName>
</protein>
<proteinExistence type="predicted"/>
<dbReference type="AlphaFoldDB" id="A0A0C2W140"/>
<sequence>MGEEVSRYRINLMVDFALRLLQNGIELILYESLRKIDWEQGHCFEHVRKDQDRARLARPFLSSFEYRPPVLLRTAEELNECLASQTKVLHHCSKLQIKLEQETRALSAIVPMAFKELPKLEWSEECYLDDFVQRLGHLASPSSLLPDAPIVKTPELTYPTFPAPFIPPTARKPTPPSPSPGPNRQVARRTQGRPPRHQGRGRAPTHSYRRLDPLDGFYDADNYVDGYDDLVDYD</sequence>
<reference evidence="2 3" key="1">
    <citation type="submission" date="2014-04" db="EMBL/GenBank/DDBJ databases">
        <title>Evolutionary Origins and Diversification of the Mycorrhizal Mutualists.</title>
        <authorList>
            <consortium name="DOE Joint Genome Institute"/>
            <consortium name="Mycorrhizal Genomics Consortium"/>
            <person name="Kohler A."/>
            <person name="Kuo A."/>
            <person name="Nagy L.G."/>
            <person name="Floudas D."/>
            <person name="Copeland A."/>
            <person name="Barry K.W."/>
            <person name="Cichocki N."/>
            <person name="Veneault-Fourrey C."/>
            <person name="LaButti K."/>
            <person name="Lindquist E.A."/>
            <person name="Lipzen A."/>
            <person name="Lundell T."/>
            <person name="Morin E."/>
            <person name="Murat C."/>
            <person name="Riley R."/>
            <person name="Ohm R."/>
            <person name="Sun H."/>
            <person name="Tunlid A."/>
            <person name="Henrissat B."/>
            <person name="Grigoriev I.V."/>
            <person name="Hibbett D.S."/>
            <person name="Martin F."/>
        </authorList>
    </citation>
    <scope>NUCLEOTIDE SEQUENCE [LARGE SCALE GENOMIC DNA]</scope>
    <source>
        <strain evidence="2 3">Koide BX008</strain>
    </source>
</reference>
<organism evidence="2 3">
    <name type="scientific">Amanita muscaria (strain Koide BX008)</name>
    <dbReference type="NCBI Taxonomy" id="946122"/>
    <lineage>
        <taxon>Eukaryota</taxon>
        <taxon>Fungi</taxon>
        <taxon>Dikarya</taxon>
        <taxon>Basidiomycota</taxon>
        <taxon>Agaricomycotina</taxon>
        <taxon>Agaricomycetes</taxon>
        <taxon>Agaricomycetidae</taxon>
        <taxon>Agaricales</taxon>
        <taxon>Pluteineae</taxon>
        <taxon>Amanitaceae</taxon>
        <taxon>Amanita</taxon>
    </lineage>
</organism>
<name>A0A0C2W140_AMAMK</name>
<evidence type="ECO:0000313" key="2">
    <source>
        <dbReference type="EMBL" id="KIL54832.1"/>
    </source>
</evidence>
<keyword evidence="3" id="KW-1185">Reference proteome</keyword>
<evidence type="ECO:0000256" key="1">
    <source>
        <dbReference type="SAM" id="MobiDB-lite"/>
    </source>
</evidence>
<dbReference type="InParanoid" id="A0A0C2W140"/>
<feature type="compositionally biased region" description="Basic residues" evidence="1">
    <location>
        <begin position="186"/>
        <end position="200"/>
    </location>
</feature>
<accession>A0A0C2W140</accession>